<dbReference type="GO" id="GO:0005737">
    <property type="term" value="C:cytoplasm"/>
    <property type="evidence" value="ECO:0007669"/>
    <property type="project" value="TreeGrafter"/>
</dbReference>
<evidence type="ECO:0000259" key="6">
    <source>
        <dbReference type="PROSITE" id="PS51918"/>
    </source>
</evidence>
<dbReference type="GO" id="GO:0051539">
    <property type="term" value="F:4 iron, 4 sulfur cluster binding"/>
    <property type="evidence" value="ECO:0007669"/>
    <property type="project" value="UniProtKB-KW"/>
</dbReference>
<dbReference type="PANTHER" id="PTHR11135">
    <property type="entry name" value="HISTONE ACETYLTRANSFERASE-RELATED"/>
    <property type="match status" value="1"/>
</dbReference>
<dbReference type="PROSITE" id="PS51918">
    <property type="entry name" value="RADICAL_SAM"/>
    <property type="match status" value="1"/>
</dbReference>
<dbReference type="InterPro" id="IPR032432">
    <property type="entry name" value="Radical_SAM_C"/>
</dbReference>
<sequence>MLEFGTTRVELGVQTLDDEIYRLVRRGHKVEDVVKATTLLREHGFKVHYHWMPGLPGSTPEQDLELSRELFDDARFKPDGLKLYPTMVVEGTELERWYQENRYQPYDVNTMVNLMIDIKSIVPKYVRISRVLRDIPAKFITAGCKDSLRGVIKQRMKQRAIECKCIRCREYGHRARDGWEIGEPQMVRMDYEASGGKEILLSFEDEAETLFGLLRMRIQSKPVSKLEPEREGNSVLIR</sequence>
<dbReference type="GO" id="GO:0002926">
    <property type="term" value="P:tRNA wobble base 5-methoxycarbonylmethyl-2-thiouridinylation"/>
    <property type="evidence" value="ECO:0007669"/>
    <property type="project" value="TreeGrafter"/>
</dbReference>
<evidence type="ECO:0000256" key="1">
    <source>
        <dbReference type="ARBA" id="ARBA00022485"/>
    </source>
</evidence>
<dbReference type="SUPFAM" id="SSF102114">
    <property type="entry name" value="Radical SAM enzymes"/>
    <property type="match status" value="1"/>
</dbReference>
<evidence type="ECO:0000256" key="4">
    <source>
        <dbReference type="ARBA" id="ARBA00023004"/>
    </source>
</evidence>
<keyword evidence="5" id="KW-0411">Iron-sulfur</keyword>
<dbReference type="InterPro" id="IPR039661">
    <property type="entry name" value="ELP3"/>
</dbReference>
<feature type="domain" description="Radical SAM core" evidence="6">
    <location>
        <begin position="1"/>
        <end position="127"/>
    </location>
</feature>
<comment type="caution">
    <text evidence="7">The sequence shown here is derived from an EMBL/GenBank/DDBJ whole genome shotgun (WGS) entry which is preliminary data.</text>
</comment>
<dbReference type="GO" id="GO:0046872">
    <property type="term" value="F:metal ion binding"/>
    <property type="evidence" value="ECO:0007669"/>
    <property type="project" value="UniProtKB-KW"/>
</dbReference>
<evidence type="ECO:0000256" key="3">
    <source>
        <dbReference type="ARBA" id="ARBA00022723"/>
    </source>
</evidence>
<keyword evidence="4" id="KW-0408">Iron</keyword>
<dbReference type="Pfam" id="PF04055">
    <property type="entry name" value="Radical_SAM"/>
    <property type="match status" value="1"/>
</dbReference>
<dbReference type="InterPro" id="IPR007197">
    <property type="entry name" value="rSAM"/>
</dbReference>
<accession>X1MLJ0</accession>
<evidence type="ECO:0000256" key="2">
    <source>
        <dbReference type="ARBA" id="ARBA00022691"/>
    </source>
</evidence>
<dbReference type="Gene3D" id="3.30.750.200">
    <property type="match status" value="1"/>
</dbReference>
<organism evidence="7">
    <name type="scientific">marine sediment metagenome</name>
    <dbReference type="NCBI Taxonomy" id="412755"/>
    <lineage>
        <taxon>unclassified sequences</taxon>
        <taxon>metagenomes</taxon>
        <taxon>ecological metagenomes</taxon>
    </lineage>
</organism>
<gene>
    <name evidence="7" type="ORF">S06H3_34818</name>
</gene>
<evidence type="ECO:0000313" key="7">
    <source>
        <dbReference type="EMBL" id="GAI18936.1"/>
    </source>
</evidence>
<proteinExistence type="predicted"/>
<dbReference type="EMBL" id="BARV01020939">
    <property type="protein sequence ID" value="GAI18936.1"/>
    <property type="molecule type" value="Genomic_DNA"/>
</dbReference>
<dbReference type="InterPro" id="IPR058240">
    <property type="entry name" value="rSAM_sf"/>
</dbReference>
<keyword evidence="3" id="KW-0479">Metal-binding</keyword>
<name>X1MLJ0_9ZZZZ</name>
<dbReference type="PANTHER" id="PTHR11135:SF0">
    <property type="entry name" value="ELONGATOR COMPLEX PROTEIN 3"/>
    <property type="match status" value="1"/>
</dbReference>
<protein>
    <recommendedName>
        <fullName evidence="6">Radical SAM core domain-containing protein</fullName>
    </recommendedName>
</protein>
<dbReference type="Pfam" id="PF16199">
    <property type="entry name" value="Radical_SAM_C"/>
    <property type="match status" value="1"/>
</dbReference>
<feature type="non-terminal residue" evidence="7">
    <location>
        <position position="238"/>
    </location>
</feature>
<evidence type="ECO:0000256" key="5">
    <source>
        <dbReference type="ARBA" id="ARBA00023014"/>
    </source>
</evidence>
<keyword evidence="1" id="KW-0004">4Fe-4S</keyword>
<keyword evidence="2" id="KW-0949">S-adenosyl-L-methionine</keyword>
<dbReference type="AlphaFoldDB" id="X1MLJ0"/>
<reference evidence="7" key="1">
    <citation type="journal article" date="2014" name="Front. Microbiol.">
        <title>High frequency of phylogenetically diverse reductive dehalogenase-homologous genes in deep subseafloor sedimentary metagenomes.</title>
        <authorList>
            <person name="Kawai M."/>
            <person name="Futagami T."/>
            <person name="Toyoda A."/>
            <person name="Takaki Y."/>
            <person name="Nishi S."/>
            <person name="Hori S."/>
            <person name="Arai W."/>
            <person name="Tsubouchi T."/>
            <person name="Morono Y."/>
            <person name="Uchiyama I."/>
            <person name="Ito T."/>
            <person name="Fujiyama A."/>
            <person name="Inagaki F."/>
            <person name="Takami H."/>
        </authorList>
    </citation>
    <scope>NUCLEOTIDE SEQUENCE</scope>
    <source>
        <strain evidence="7">Expedition CK06-06</strain>
    </source>
</reference>
<dbReference type="GO" id="GO:0003824">
    <property type="term" value="F:catalytic activity"/>
    <property type="evidence" value="ECO:0007669"/>
    <property type="project" value="InterPro"/>
</dbReference>